<evidence type="ECO:0000313" key="4">
    <source>
        <dbReference type="Proteomes" id="UP000007599"/>
    </source>
</evidence>
<keyword evidence="4" id="KW-1185">Reference proteome</keyword>
<evidence type="ECO:0000259" key="2">
    <source>
        <dbReference type="PROSITE" id="PS51123"/>
    </source>
</evidence>
<feature type="domain" description="OmpA-like" evidence="2">
    <location>
        <begin position="169"/>
        <end position="283"/>
    </location>
</feature>
<evidence type="ECO:0000313" key="3">
    <source>
        <dbReference type="EMBL" id="CCG53255.1"/>
    </source>
</evidence>
<dbReference type="RefSeq" id="WP_014388380.1">
    <property type="nucleotide sequence ID" value="NC_017025.1"/>
</dbReference>
<dbReference type="PANTHER" id="PTHR30329:SF21">
    <property type="entry name" value="LIPOPROTEIN YIAD-RELATED"/>
    <property type="match status" value="1"/>
</dbReference>
<dbReference type="EMBL" id="HE774682">
    <property type="protein sequence ID" value="CCG53255.1"/>
    <property type="molecule type" value="Genomic_DNA"/>
</dbReference>
<gene>
    <name evidence="3" type="ordered locus">KQS_06475</name>
</gene>
<dbReference type="CDD" id="cd07185">
    <property type="entry name" value="OmpA_C-like"/>
    <property type="match status" value="1"/>
</dbReference>
<organism evidence="3 4">
    <name type="scientific">Flavobacterium indicum (strain DSM 17447 / CIP 109464 / GPTSA100-9)</name>
    <dbReference type="NCBI Taxonomy" id="1094466"/>
    <lineage>
        <taxon>Bacteria</taxon>
        <taxon>Pseudomonadati</taxon>
        <taxon>Bacteroidota</taxon>
        <taxon>Flavobacteriia</taxon>
        <taxon>Flavobacteriales</taxon>
        <taxon>Flavobacteriaceae</taxon>
        <taxon>Flavobacterium</taxon>
    </lineage>
</organism>
<name>H8XPI1_FLAIG</name>
<reference evidence="4" key="2">
    <citation type="submission" date="2012-03" db="EMBL/GenBank/DDBJ databases">
        <title>Complete genome sequence of Flavobacterium indicum GPTSA100-9T, isolated from warm spring water.</title>
        <authorList>
            <person name="Barbier P."/>
            <person name="Houel A."/>
            <person name="Loux V."/>
            <person name="Poulain J."/>
            <person name="Bernardet J.-F."/>
            <person name="Touchon M."/>
            <person name="Duchaud E."/>
        </authorList>
    </citation>
    <scope>NUCLEOTIDE SEQUENCE [LARGE SCALE GENOMIC DNA]</scope>
    <source>
        <strain evidence="4">DSM 17447 / CIP 109464 / GPTSA100-9</strain>
    </source>
</reference>
<proteinExistence type="predicted"/>
<evidence type="ECO:0000256" key="1">
    <source>
        <dbReference type="PROSITE-ProRule" id="PRU00473"/>
    </source>
</evidence>
<dbReference type="PANTHER" id="PTHR30329">
    <property type="entry name" value="STATOR ELEMENT OF FLAGELLAR MOTOR COMPLEX"/>
    <property type="match status" value="1"/>
</dbReference>
<dbReference type="Gene3D" id="3.30.1330.60">
    <property type="entry name" value="OmpA-like domain"/>
    <property type="match status" value="2"/>
</dbReference>
<dbReference type="InterPro" id="IPR050330">
    <property type="entry name" value="Bact_OuterMem_StrucFunc"/>
</dbReference>
<dbReference type="Pfam" id="PF00691">
    <property type="entry name" value="OmpA"/>
    <property type="match status" value="1"/>
</dbReference>
<dbReference type="OrthoDB" id="1522982at2"/>
<dbReference type="Proteomes" id="UP000007599">
    <property type="component" value="Chromosome I"/>
</dbReference>
<dbReference type="eggNOG" id="COG2885">
    <property type="taxonomic scope" value="Bacteria"/>
</dbReference>
<dbReference type="SUPFAM" id="SSF103088">
    <property type="entry name" value="OmpA-like"/>
    <property type="match status" value="2"/>
</dbReference>
<dbReference type="PATRIC" id="fig|1094466.5.peg.1272"/>
<protein>
    <submittedName>
        <fullName evidence="3">Outer membrane protein, OmpA family</fullName>
    </submittedName>
</protein>
<dbReference type="InterPro" id="IPR006665">
    <property type="entry name" value="OmpA-like"/>
</dbReference>
<dbReference type="GO" id="GO:0016020">
    <property type="term" value="C:membrane"/>
    <property type="evidence" value="ECO:0007669"/>
    <property type="project" value="UniProtKB-UniRule"/>
</dbReference>
<reference evidence="3 4" key="1">
    <citation type="journal article" date="2012" name="J. Bacteriol.">
        <title>Complete Genome Sequence of Flavobacterium indicum GPSTA100-9T, Isolated from Warm Spring Water.</title>
        <authorList>
            <person name="Barbier P."/>
            <person name="Houel A."/>
            <person name="Loux V."/>
            <person name="Poulain J."/>
            <person name="Bernardet J.F."/>
            <person name="Touchon M."/>
            <person name="Duchaud E."/>
        </authorList>
    </citation>
    <scope>NUCLEOTIDE SEQUENCE [LARGE SCALE GENOMIC DNA]</scope>
    <source>
        <strain evidence="4">DSM 17447 / CIP 109464 / GPTSA100-9</strain>
    </source>
</reference>
<dbReference type="AlphaFoldDB" id="H8XPI1"/>
<keyword evidence="1" id="KW-0472">Membrane</keyword>
<dbReference type="KEGG" id="fin:KQS_06475"/>
<dbReference type="InterPro" id="IPR036737">
    <property type="entry name" value="OmpA-like_sf"/>
</dbReference>
<sequence length="283" mass="32593">MQLRFFIFFGLSFYFSLAQEQVSFYFQSDKFELEQEQVSLLNKWIENNTDSKIISIIGEADANGTTTYNEVLSVKRVDYIVQKINNKIQVRADFKKVGLGESKISSSIDAENRKVTIYFLSKTKLHLEEFIINDLTVLKKLDSITIVSVEKLNFSPKLAIEAVIKKAPVGTLFTLEDIQFQFDSAELMKSAKIELDNWLTVLNENPQMKIVIQGHICCIPKDEILLSSQRAKSVMKYFISRGISEDRMHYIGFGSSRPKYKIPEKNGYEALMNRRVEIVILEK</sequence>
<dbReference type="HOGENOM" id="CLU_078501_0_0_10"/>
<dbReference type="PROSITE" id="PS51123">
    <property type="entry name" value="OMPA_2"/>
    <property type="match status" value="1"/>
</dbReference>
<dbReference type="STRING" id="1094466.KQS_06475"/>
<accession>H8XPI1</accession>